<evidence type="ECO:0000313" key="1">
    <source>
        <dbReference type="EMBL" id="ABU74803.1"/>
    </source>
</evidence>
<accession>A7N5H0</accession>
<reference evidence="1 2" key="1">
    <citation type="submission" date="2007-08" db="EMBL/GenBank/DDBJ databases">
        <authorList>
            <consortium name="The Vibrio harveyi Genome Sequencing Project"/>
            <person name="Bassler B."/>
            <person name="Clifton S.W."/>
            <person name="Fulton L."/>
            <person name="Delehaunty K."/>
            <person name="Fronick C."/>
            <person name="Harrison M."/>
            <person name="Markivic C."/>
            <person name="Fulton R."/>
            <person name="Tin-Wollam A.-M."/>
            <person name="Shah N."/>
            <person name="Pepin K."/>
            <person name="Nash W."/>
            <person name="Thiruvilangam P."/>
            <person name="Bhonagiri V."/>
            <person name="Waters C."/>
            <person name="Tu K.C."/>
            <person name="Irgon J."/>
            <person name="Wilson R.K."/>
        </authorList>
    </citation>
    <scope>NUCLEOTIDE SEQUENCE [LARGE SCALE GENOMIC DNA]</scope>
    <source>
        <strain evidence="2">ATCC BAA-1116 / BB120</strain>
    </source>
</reference>
<dbReference type="PATRIC" id="fig|338187.36.peg.5759"/>
<organism evidence="1 2">
    <name type="scientific">Vibrio campbellii (strain ATCC BAA-1116)</name>
    <dbReference type="NCBI Taxonomy" id="2902295"/>
    <lineage>
        <taxon>Bacteria</taxon>
        <taxon>Pseudomonadati</taxon>
        <taxon>Pseudomonadota</taxon>
        <taxon>Gammaproteobacteria</taxon>
        <taxon>Vibrionales</taxon>
        <taxon>Vibrionaceae</taxon>
        <taxon>Vibrio</taxon>
    </lineage>
</organism>
<gene>
    <name evidence="1" type="ordered locus">VIBHAR_06929</name>
</gene>
<evidence type="ECO:0000313" key="2">
    <source>
        <dbReference type="Proteomes" id="UP000008152"/>
    </source>
</evidence>
<dbReference type="AlphaFoldDB" id="A7N5H0"/>
<dbReference type="KEGG" id="vha:VIBHAR_06929"/>
<proteinExistence type="predicted"/>
<dbReference type="Proteomes" id="UP000008152">
    <property type="component" value="Chromosome II"/>
</dbReference>
<name>A7N5H0_VIBC1</name>
<protein>
    <submittedName>
        <fullName evidence="1">Uncharacterized protein</fullName>
    </submittedName>
</protein>
<sequence length="57" mass="6684">MSRKLDNTMQNAHKMSETTYSFNSCIFNSAINLDVYSTNGYFSPITYYINSSSWLYY</sequence>
<dbReference type="EMBL" id="CP000790">
    <property type="protein sequence ID" value="ABU74803.1"/>
    <property type="molecule type" value="Genomic_DNA"/>
</dbReference>